<dbReference type="Gene3D" id="1.10.260.40">
    <property type="entry name" value="lambda repressor-like DNA-binding domains"/>
    <property type="match status" value="1"/>
</dbReference>
<reference evidence="2 3" key="1">
    <citation type="submission" date="2021-01" db="EMBL/GenBank/DDBJ databases">
        <title>Tumebacillus sp. strain ITR2 16S ribosomal RNA gene Genome sequencing and assembly.</title>
        <authorList>
            <person name="Kang M."/>
        </authorList>
    </citation>
    <scope>NUCLEOTIDE SEQUENCE [LARGE SCALE GENOMIC DNA]</scope>
    <source>
        <strain evidence="2 3">ITR2</strain>
    </source>
</reference>
<evidence type="ECO:0000313" key="3">
    <source>
        <dbReference type="Proteomes" id="UP000602284"/>
    </source>
</evidence>
<dbReference type="InterPro" id="IPR001387">
    <property type="entry name" value="Cro/C1-type_HTH"/>
</dbReference>
<evidence type="ECO:0000313" key="2">
    <source>
        <dbReference type="EMBL" id="MBL0385116.1"/>
    </source>
</evidence>
<dbReference type="PROSITE" id="PS50943">
    <property type="entry name" value="HTH_CROC1"/>
    <property type="match status" value="1"/>
</dbReference>
<dbReference type="CDD" id="cd00093">
    <property type="entry name" value="HTH_XRE"/>
    <property type="match status" value="1"/>
</dbReference>
<gene>
    <name evidence="2" type="ORF">JJB07_00530</name>
</gene>
<name>A0ABS1J4C0_9BACL</name>
<protein>
    <submittedName>
        <fullName evidence="2">Transcriptional regulator</fullName>
    </submittedName>
</protein>
<dbReference type="RefSeq" id="WP_201630242.1">
    <property type="nucleotide sequence ID" value="NZ_JAEQNB010000001.1"/>
</dbReference>
<proteinExistence type="predicted"/>
<feature type="domain" description="HTH cro/C1-type" evidence="1">
    <location>
        <begin position="10"/>
        <end position="65"/>
    </location>
</feature>
<evidence type="ECO:0000259" key="1">
    <source>
        <dbReference type="PROSITE" id="PS50943"/>
    </source>
</evidence>
<organism evidence="2 3">
    <name type="scientific">Tumebacillus amylolyticus</name>
    <dbReference type="NCBI Taxonomy" id="2801339"/>
    <lineage>
        <taxon>Bacteria</taxon>
        <taxon>Bacillati</taxon>
        <taxon>Bacillota</taxon>
        <taxon>Bacilli</taxon>
        <taxon>Bacillales</taxon>
        <taxon>Alicyclobacillaceae</taxon>
        <taxon>Tumebacillus</taxon>
    </lineage>
</organism>
<dbReference type="SUPFAM" id="SSF47413">
    <property type="entry name" value="lambda repressor-like DNA-binding domains"/>
    <property type="match status" value="1"/>
</dbReference>
<dbReference type="Proteomes" id="UP000602284">
    <property type="component" value="Unassembled WGS sequence"/>
</dbReference>
<keyword evidence="3" id="KW-1185">Reference proteome</keyword>
<sequence length="203" mass="23641">MSGQEFGKELKRLRQRASIGSKELSQKIGRAVTYVSQLERGLIKNPDYYACYKLLETVGFPKQHIDQHLETFGIISPQLEEHQLNENVERAMYEEAETQDDPDAYFEKWRHWYDDDQVTLLKDATKSLHQMLDVFIDKDLSRASTVIGNMENLLASKPNFEFLCALFEFDFARLDDMQRLELLSSLQGFFKAKSENNEGETKK</sequence>
<dbReference type="InterPro" id="IPR010982">
    <property type="entry name" value="Lambda_DNA-bd_dom_sf"/>
</dbReference>
<comment type="caution">
    <text evidence="2">The sequence shown here is derived from an EMBL/GenBank/DDBJ whole genome shotgun (WGS) entry which is preliminary data.</text>
</comment>
<accession>A0ABS1J4C0</accession>
<dbReference type="EMBL" id="JAEQNB010000001">
    <property type="protein sequence ID" value="MBL0385116.1"/>
    <property type="molecule type" value="Genomic_DNA"/>
</dbReference>